<comment type="caution">
    <text evidence="1">The sequence shown here is derived from an EMBL/GenBank/DDBJ whole genome shotgun (WGS) entry which is preliminary data.</text>
</comment>
<feature type="non-terminal residue" evidence="1">
    <location>
        <position position="1"/>
    </location>
</feature>
<name>A0ACB7EIQ4_NIBAL</name>
<dbReference type="EMBL" id="CM024794">
    <property type="protein sequence ID" value="KAG8001789.1"/>
    <property type="molecule type" value="Genomic_DNA"/>
</dbReference>
<proteinExistence type="predicted"/>
<sequence length="37" mass="4416">LITGSMPTERQCEMNARYRGRKHVSPYRAQRKLHDKT</sequence>
<gene>
    <name evidence="1" type="ORF">GBF38_011991</name>
</gene>
<evidence type="ECO:0000313" key="2">
    <source>
        <dbReference type="Proteomes" id="UP000805704"/>
    </source>
</evidence>
<protein>
    <submittedName>
        <fullName evidence="1">Uncharacterized protein</fullName>
    </submittedName>
</protein>
<organism evidence="1 2">
    <name type="scientific">Nibea albiflora</name>
    <name type="common">Yellow drum</name>
    <name type="synonym">Corvina albiflora</name>
    <dbReference type="NCBI Taxonomy" id="240163"/>
    <lineage>
        <taxon>Eukaryota</taxon>
        <taxon>Metazoa</taxon>
        <taxon>Chordata</taxon>
        <taxon>Craniata</taxon>
        <taxon>Vertebrata</taxon>
        <taxon>Euteleostomi</taxon>
        <taxon>Actinopterygii</taxon>
        <taxon>Neopterygii</taxon>
        <taxon>Teleostei</taxon>
        <taxon>Neoteleostei</taxon>
        <taxon>Acanthomorphata</taxon>
        <taxon>Eupercaria</taxon>
        <taxon>Sciaenidae</taxon>
        <taxon>Nibea</taxon>
    </lineage>
</organism>
<dbReference type="Proteomes" id="UP000805704">
    <property type="component" value="Chromosome 6"/>
</dbReference>
<accession>A0ACB7EIQ4</accession>
<evidence type="ECO:0000313" key="1">
    <source>
        <dbReference type="EMBL" id="KAG8001789.1"/>
    </source>
</evidence>
<keyword evidence="2" id="KW-1185">Reference proteome</keyword>
<reference evidence="1" key="1">
    <citation type="submission" date="2020-04" db="EMBL/GenBank/DDBJ databases">
        <title>A chromosome-scale assembly and high-density genetic map of the yellow drum (Nibea albiflora) genome.</title>
        <authorList>
            <person name="Xu D."/>
            <person name="Zhang W."/>
            <person name="Chen R."/>
            <person name="Tan P."/>
            <person name="Wang L."/>
            <person name="Song H."/>
            <person name="Tian L."/>
            <person name="Zhu Q."/>
            <person name="Wang B."/>
        </authorList>
    </citation>
    <scope>NUCLEOTIDE SEQUENCE</scope>
    <source>
        <strain evidence="1">ZJHYS-2018</strain>
    </source>
</reference>